<dbReference type="eggNOG" id="ENOG5033I3R">
    <property type="taxonomic scope" value="Bacteria"/>
</dbReference>
<dbReference type="HOGENOM" id="CLU_140176_9_0_6"/>
<proteinExistence type="predicted"/>
<gene>
    <name evidence="1" type="ORF">KT71_13475</name>
</gene>
<reference evidence="1 2" key="1">
    <citation type="journal article" date="2007" name="Proc. Natl. Acad. Sci. U.S.A.">
        <title>Characterization of a marine gammaproteobacterium capable of aerobic anoxygenic photosynthesis.</title>
        <authorList>
            <person name="Fuchs B.M."/>
            <person name="Spring S."/>
            <person name="Teeling H."/>
            <person name="Quast C."/>
            <person name="Wulf J."/>
            <person name="Schattenhofer M."/>
            <person name="Yan S."/>
            <person name="Ferriera S."/>
            <person name="Johnson J."/>
            <person name="Glockner F.O."/>
            <person name="Amann R."/>
        </authorList>
    </citation>
    <scope>NUCLEOTIDE SEQUENCE [LARGE SCALE GENOMIC DNA]</scope>
    <source>
        <strain evidence="1">KT71</strain>
    </source>
</reference>
<sequence>MEIQTKQYLTRAEAADYLTDCGYPTGKGTLQKIASTGGGPRYRIFGSRALYTPDDLLRWAEDRCSEVKASA</sequence>
<dbReference type="Proteomes" id="UP000019205">
    <property type="component" value="Chromosome"/>
</dbReference>
<dbReference type="EMBL" id="AAOA02000001">
    <property type="protein sequence ID" value="EAQ96400.1"/>
    <property type="molecule type" value="Genomic_DNA"/>
</dbReference>
<organism evidence="1 2">
    <name type="scientific">Congregibacter litoralis KT71</name>
    <dbReference type="NCBI Taxonomy" id="314285"/>
    <lineage>
        <taxon>Bacteria</taxon>
        <taxon>Pseudomonadati</taxon>
        <taxon>Pseudomonadota</taxon>
        <taxon>Gammaproteobacteria</taxon>
        <taxon>Cellvibrionales</taxon>
        <taxon>Halieaceae</taxon>
        <taxon>Congregibacter</taxon>
    </lineage>
</organism>
<dbReference type="OrthoDB" id="123463at2"/>
<keyword evidence="2" id="KW-1185">Reference proteome</keyword>
<evidence type="ECO:0008006" key="3">
    <source>
        <dbReference type="Google" id="ProtNLM"/>
    </source>
</evidence>
<accession>A4ACH2</accession>
<comment type="caution">
    <text evidence="1">The sequence shown here is derived from an EMBL/GenBank/DDBJ whole genome shotgun (WGS) entry which is preliminary data.</text>
</comment>
<dbReference type="STRING" id="314285.KT71_13475"/>
<dbReference type="RefSeq" id="WP_008295129.1">
    <property type="nucleotide sequence ID" value="NZ_CM002299.1"/>
</dbReference>
<dbReference type="AlphaFoldDB" id="A4ACH2"/>
<reference evidence="1 2" key="2">
    <citation type="journal article" date="2009" name="PLoS ONE">
        <title>The photosynthetic apparatus and its regulation in the aerobic gammaproteobacterium Congregibacter litoralis gen. nov., sp. nov.</title>
        <authorList>
            <person name="Spring S."/>
            <person name="Lunsdorf H."/>
            <person name="Fuchs B.M."/>
            <person name="Tindall B.J."/>
        </authorList>
    </citation>
    <scope>NUCLEOTIDE SEQUENCE [LARGE SCALE GENOMIC DNA]</scope>
    <source>
        <strain evidence="1">KT71</strain>
    </source>
</reference>
<name>A4ACH2_9GAMM</name>
<evidence type="ECO:0000313" key="2">
    <source>
        <dbReference type="Proteomes" id="UP000019205"/>
    </source>
</evidence>
<protein>
    <recommendedName>
        <fullName evidence="3">Helix-turn-helix domain protein</fullName>
    </recommendedName>
</protein>
<evidence type="ECO:0000313" key="1">
    <source>
        <dbReference type="EMBL" id="EAQ96400.1"/>
    </source>
</evidence>